<dbReference type="InterPro" id="IPR015995">
    <property type="entry name" value="MlrC_N"/>
</dbReference>
<sequence>MKIFLSGFLHETNTFVSSRASYIDFTSGANGPIVRGNAILALQAANLAIGGFISEFEASTDILIPGLWAHATPSGPVTYDAYERIVGEIIDGLRESRADAVFLDLHGAMVAEHVDDAEGELLRRVRNVVGPDALVVATLDLHANVSAQMFESANALVAYRTYPHVDMFDTGVRAARLLMKIAADRKFYHRGMRRGPFLVPIEAMTTFARPAAELYDALAMLESRHDVDLSIAMGFPAADIPECGPTIWGYGTDHAALYSALNHLYRQLTSHEDDWGVDYLSANDAVLRAIALAEPASRPVVIADTHDNPGAGADSNTTEMLAALLRHGVKRAALGILCDPSAAAAAHEAGVGATLDLTLAARTQRALRARFVVEHLSDGVCRLEGPMMRNAEMRLGPCACLSVEGIQVAVSTAKTQMLDLNLYRMFGIEPEAMSILVNKSSVHFRAAFEPIAEAILIARTEDGIATDPARLPWIKLDRSVRSAPRYKLKNKS</sequence>
<evidence type="ECO:0000313" key="5">
    <source>
        <dbReference type="Proteomes" id="UP000031838"/>
    </source>
</evidence>
<protein>
    <recommendedName>
        <fullName evidence="1">Microcystinase C</fullName>
        <shortName evidence="1">MlrC</shortName>
    </recommendedName>
</protein>
<keyword evidence="1" id="KW-0645">Protease</keyword>
<dbReference type="PIRSF" id="PIRSF012702">
    <property type="entry name" value="UCP012702"/>
    <property type="match status" value="1"/>
</dbReference>
<dbReference type="RefSeq" id="WP_042628875.1">
    <property type="nucleotide sequence ID" value="NZ_CP002581.1"/>
</dbReference>
<proteinExistence type="inferred from homology"/>
<feature type="domain" description="Microcystin LR degradation protein MlrC N-terminal" evidence="3">
    <location>
        <begin position="2"/>
        <end position="289"/>
    </location>
</feature>
<dbReference type="InterPro" id="IPR010799">
    <property type="entry name" value="MlrC_C"/>
</dbReference>
<dbReference type="AlphaFoldDB" id="A0A0B6SBG1"/>
<reference evidence="4 5" key="2">
    <citation type="journal article" date="2016" name="Appl. Microbiol. Biotechnol.">
        <title>Mutations improving production and secretion of extracellular lipase by Burkholderia glumae PG1.</title>
        <authorList>
            <person name="Knapp A."/>
            <person name="Voget S."/>
            <person name="Gao R."/>
            <person name="Zaburannyi N."/>
            <person name="Krysciak D."/>
            <person name="Breuer M."/>
            <person name="Hauer B."/>
            <person name="Streit W.R."/>
            <person name="Muller R."/>
            <person name="Daniel R."/>
            <person name="Jaeger K.E."/>
        </authorList>
    </citation>
    <scope>NUCLEOTIDE SEQUENCE [LARGE SCALE GENOMIC DNA]</scope>
    <source>
        <strain evidence="4 5">PG1</strain>
    </source>
</reference>
<accession>A0A0B6SBG1</accession>
<name>A0A0B6SBG1_BURPL</name>
<dbReference type="EMBL" id="CP002581">
    <property type="protein sequence ID" value="AJK50630.1"/>
    <property type="molecule type" value="Genomic_DNA"/>
</dbReference>
<reference evidence="5" key="1">
    <citation type="submission" date="2011-03" db="EMBL/GenBank/DDBJ databases">
        <authorList>
            <person name="Voget S."/>
            <person name="Streit W.R."/>
            <person name="Jaeger K.E."/>
            <person name="Daniel R."/>
        </authorList>
    </citation>
    <scope>NUCLEOTIDE SEQUENCE [LARGE SCALE GENOMIC DNA]</scope>
    <source>
        <strain evidence="5">PG1</strain>
    </source>
</reference>
<evidence type="ECO:0000259" key="2">
    <source>
        <dbReference type="Pfam" id="PF07171"/>
    </source>
</evidence>
<dbReference type="HOGENOM" id="CLU_028172_1_0_4"/>
<dbReference type="KEGG" id="bgp:BGL_2c25760"/>
<keyword evidence="5" id="KW-1185">Reference proteome</keyword>
<dbReference type="Proteomes" id="UP000031838">
    <property type="component" value="Chromosome 2"/>
</dbReference>
<dbReference type="GO" id="GO:0046872">
    <property type="term" value="F:metal ion binding"/>
    <property type="evidence" value="ECO:0007669"/>
    <property type="project" value="UniProtKB-KW"/>
</dbReference>
<comment type="cofactor">
    <cofactor evidence="1">
        <name>Zn(2+)</name>
        <dbReference type="ChEBI" id="CHEBI:29105"/>
    </cofactor>
    <text evidence="1">Binds 1 zinc ion per subunit.</text>
</comment>
<dbReference type="Pfam" id="PF07364">
    <property type="entry name" value="DUF1485"/>
    <property type="match status" value="1"/>
</dbReference>
<dbReference type="GO" id="GO:0006508">
    <property type="term" value="P:proteolysis"/>
    <property type="evidence" value="ECO:0007669"/>
    <property type="project" value="UniProtKB-KW"/>
</dbReference>
<keyword evidence="1" id="KW-0378">Hydrolase</keyword>
<keyword evidence="1" id="KW-0482">Metalloprotease</keyword>
<evidence type="ECO:0000313" key="4">
    <source>
        <dbReference type="EMBL" id="AJK50630.1"/>
    </source>
</evidence>
<organism evidence="4 5">
    <name type="scientific">Burkholderia plantarii</name>
    <dbReference type="NCBI Taxonomy" id="41899"/>
    <lineage>
        <taxon>Bacteria</taxon>
        <taxon>Pseudomonadati</taxon>
        <taxon>Pseudomonadota</taxon>
        <taxon>Betaproteobacteria</taxon>
        <taxon>Burkholderiales</taxon>
        <taxon>Burkholderiaceae</taxon>
        <taxon>Burkholderia</taxon>
    </lineage>
</organism>
<dbReference type="GO" id="GO:0008237">
    <property type="term" value="F:metallopeptidase activity"/>
    <property type="evidence" value="ECO:0007669"/>
    <property type="project" value="UniProtKB-KW"/>
</dbReference>
<dbReference type="Pfam" id="PF07171">
    <property type="entry name" value="MlrC_C"/>
    <property type="match status" value="1"/>
</dbReference>
<feature type="domain" description="Microcystin LR degradation protein MlrC C-terminal" evidence="2">
    <location>
        <begin position="302"/>
        <end position="473"/>
    </location>
</feature>
<evidence type="ECO:0000256" key="1">
    <source>
        <dbReference type="PIRNR" id="PIRNR012702"/>
    </source>
</evidence>
<evidence type="ECO:0000259" key="3">
    <source>
        <dbReference type="Pfam" id="PF07364"/>
    </source>
</evidence>
<keyword evidence="1" id="KW-0479">Metal-binding</keyword>
<comment type="function">
    <text evidence="1">Involved in peptidolytic degradation of cyclic heptapeptide hepatotoxin microcystin (MC).</text>
</comment>
<gene>
    <name evidence="4" type="ORF">BGL_2c25760</name>
</gene>
<comment type="similarity">
    <text evidence="1">Belongs to the peptidase M81 family.</text>
</comment>
<dbReference type="InterPro" id="IPR009197">
    <property type="entry name" value="MlrC"/>
</dbReference>